<reference evidence="1 2" key="1">
    <citation type="submission" date="2024-11" db="EMBL/GenBank/DDBJ databases">
        <title>Chromosome-level genome assembly of the freshwater bivalve Anodonta woodiana.</title>
        <authorList>
            <person name="Chen X."/>
        </authorList>
    </citation>
    <scope>NUCLEOTIDE SEQUENCE [LARGE SCALE GENOMIC DNA]</scope>
    <source>
        <strain evidence="1">MN2024</strain>
        <tissue evidence="1">Gills</tissue>
    </source>
</reference>
<dbReference type="Proteomes" id="UP001634394">
    <property type="component" value="Unassembled WGS sequence"/>
</dbReference>
<proteinExistence type="predicted"/>
<protein>
    <submittedName>
        <fullName evidence="1">Uncharacterized protein</fullName>
    </submittedName>
</protein>
<keyword evidence="2" id="KW-1185">Reference proteome</keyword>
<name>A0ABD3WIN2_SINWO</name>
<evidence type="ECO:0000313" key="2">
    <source>
        <dbReference type="Proteomes" id="UP001634394"/>
    </source>
</evidence>
<sequence length="64" mass="7391">MEIAGIKVLTKESEPILRKIKKRTKEIHLSDIPMEISLELTVKLFEEKQSKTNKCNNGHYPSHS</sequence>
<evidence type="ECO:0000313" key="1">
    <source>
        <dbReference type="EMBL" id="KAL3873063.1"/>
    </source>
</evidence>
<gene>
    <name evidence="1" type="ORF">ACJMK2_036222</name>
</gene>
<organism evidence="1 2">
    <name type="scientific">Sinanodonta woodiana</name>
    <name type="common">Chinese pond mussel</name>
    <name type="synonym">Anodonta woodiana</name>
    <dbReference type="NCBI Taxonomy" id="1069815"/>
    <lineage>
        <taxon>Eukaryota</taxon>
        <taxon>Metazoa</taxon>
        <taxon>Spiralia</taxon>
        <taxon>Lophotrochozoa</taxon>
        <taxon>Mollusca</taxon>
        <taxon>Bivalvia</taxon>
        <taxon>Autobranchia</taxon>
        <taxon>Heteroconchia</taxon>
        <taxon>Palaeoheterodonta</taxon>
        <taxon>Unionida</taxon>
        <taxon>Unionoidea</taxon>
        <taxon>Unionidae</taxon>
        <taxon>Unioninae</taxon>
        <taxon>Sinanodonta</taxon>
    </lineage>
</organism>
<dbReference type="EMBL" id="JBJQND010000006">
    <property type="protein sequence ID" value="KAL3873063.1"/>
    <property type="molecule type" value="Genomic_DNA"/>
</dbReference>
<accession>A0ABD3WIN2</accession>
<comment type="caution">
    <text evidence="1">The sequence shown here is derived from an EMBL/GenBank/DDBJ whole genome shotgun (WGS) entry which is preliminary data.</text>
</comment>
<dbReference type="AlphaFoldDB" id="A0ABD3WIN2"/>